<feature type="domain" description="Glycosyl hydrolase family 92 N-terminal" evidence="6">
    <location>
        <begin position="174"/>
        <end position="419"/>
    </location>
</feature>
<dbReference type="EMBL" id="LFJV01000003">
    <property type="protein sequence ID" value="KMM35448.1"/>
    <property type="molecule type" value="Genomic_DNA"/>
</dbReference>
<feature type="domain" description="DUF7402" evidence="7">
    <location>
        <begin position="28"/>
        <end position="162"/>
    </location>
</feature>
<keyword evidence="3" id="KW-0106">Calcium</keyword>
<dbReference type="PANTHER" id="PTHR12143:SF39">
    <property type="entry name" value="SECRETED PROTEIN"/>
    <property type="match status" value="1"/>
</dbReference>
<comment type="subunit">
    <text evidence="2">Monomer.</text>
</comment>
<dbReference type="SUPFAM" id="SSF48208">
    <property type="entry name" value="Six-hairpin glycosidases"/>
    <property type="match status" value="1"/>
</dbReference>
<evidence type="ECO:0000259" key="5">
    <source>
        <dbReference type="Pfam" id="PF07971"/>
    </source>
</evidence>
<dbReference type="Gene3D" id="1.20.1050.60">
    <property type="entry name" value="alpha-1,2-mannosidase"/>
    <property type="match status" value="1"/>
</dbReference>
<evidence type="ECO:0000256" key="3">
    <source>
        <dbReference type="ARBA" id="ARBA00022837"/>
    </source>
</evidence>
<gene>
    <name evidence="8" type="ORF">ACM15_01245</name>
</gene>
<dbReference type="PATRIC" id="fig|328812.4.peg.2669"/>
<dbReference type="Pfam" id="PF17678">
    <property type="entry name" value="Glyco_hydro_92N"/>
    <property type="match status" value="1"/>
</dbReference>
<evidence type="ECO:0000256" key="4">
    <source>
        <dbReference type="SAM" id="SignalP"/>
    </source>
</evidence>
<dbReference type="InterPro" id="IPR008928">
    <property type="entry name" value="6-hairpin_glycosidase_sf"/>
</dbReference>
<dbReference type="PANTHER" id="PTHR12143">
    <property type="entry name" value="PEPTIDE N-GLYCANASE PNGASE -RELATED"/>
    <property type="match status" value="1"/>
</dbReference>
<dbReference type="Gene3D" id="2.60.120.260">
    <property type="entry name" value="Galactose-binding domain-like"/>
    <property type="match status" value="1"/>
</dbReference>
<dbReference type="SUPFAM" id="SSF49785">
    <property type="entry name" value="Galactose-binding domain-like"/>
    <property type="match status" value="1"/>
</dbReference>
<dbReference type="Pfam" id="PF24135">
    <property type="entry name" value="DUF7402"/>
    <property type="match status" value="1"/>
</dbReference>
<dbReference type="GO" id="GO:0030246">
    <property type="term" value="F:carbohydrate binding"/>
    <property type="evidence" value="ECO:0007669"/>
    <property type="project" value="InterPro"/>
</dbReference>
<dbReference type="InterPro" id="IPR008979">
    <property type="entry name" value="Galactose-bd-like_sf"/>
</dbReference>
<dbReference type="Gene3D" id="1.20.1610.10">
    <property type="entry name" value="alpha-1,2-mannosidases domains"/>
    <property type="match status" value="1"/>
</dbReference>
<reference evidence="8 9" key="1">
    <citation type="submission" date="2015-06" db="EMBL/GenBank/DDBJ databases">
        <title>Draft Genome Sequence of Parabacteroides goldsteinii with Putative Novel Metallo-Beta-Lactamases Isolated from a Blood Culture from a Human Patient.</title>
        <authorList>
            <person name="Krogh T.J."/>
            <person name="Agergaard C.N."/>
            <person name="Moller-Jensen J."/>
            <person name="Justesen U.S."/>
        </authorList>
    </citation>
    <scope>NUCLEOTIDE SEQUENCE [LARGE SCALE GENOMIC DNA]</scope>
    <source>
        <strain evidence="8 9">910340</strain>
    </source>
</reference>
<evidence type="ECO:0000313" key="9">
    <source>
        <dbReference type="Proteomes" id="UP000036166"/>
    </source>
</evidence>
<feature type="domain" description="Glycosyl hydrolase family 92" evidence="5">
    <location>
        <begin position="425"/>
        <end position="911"/>
    </location>
</feature>
<name>A0A0J6CQN3_9BACT</name>
<comment type="caution">
    <text evidence="8">The sequence shown here is derived from an EMBL/GenBank/DDBJ whole genome shotgun (WGS) entry which is preliminary data.</text>
</comment>
<dbReference type="InterPro" id="IPR041371">
    <property type="entry name" value="GH92_N"/>
</dbReference>
<evidence type="ECO:0000256" key="2">
    <source>
        <dbReference type="ARBA" id="ARBA00011245"/>
    </source>
</evidence>
<dbReference type="InterPro" id="IPR014718">
    <property type="entry name" value="GH-type_carb-bd"/>
</dbReference>
<dbReference type="GO" id="GO:0006516">
    <property type="term" value="P:glycoprotein catabolic process"/>
    <property type="evidence" value="ECO:0007669"/>
    <property type="project" value="TreeGrafter"/>
</dbReference>
<comment type="cofactor">
    <cofactor evidence="1">
        <name>Ca(2+)</name>
        <dbReference type="ChEBI" id="CHEBI:29108"/>
    </cofactor>
</comment>
<dbReference type="InterPro" id="IPR005887">
    <property type="entry name" value="GH92_a_mannosidase_put"/>
</dbReference>
<sequence>MKKIINLFSFLLMLLGSYPAISWATPYNIAPQARVSASSSIDAGHDAAKVTDGLIRVPGKGEWVSKSTETFWGQIDYPWIQLDWERPVNINKIILYDRPAMEAHVAGGVLHFSDGSTINVWGMANDGTPKEIEFESRKVEWVRFEVTDAAGTQVGLSEIEVFPSPDDYTDHVSWVNPYIETARGRYFFFITGNQPYGMIGAAPLTRNKNQYGGGYNYNSTEVLGFPQIHCWMLSGLTVMPVTGEVDPTGGEQSWKSSFLHQGEIVQPGYHRLFLDTYKMWVEQTATDRVSFYRFTYTEENPADILLNLGGYVGTSTMVNAHVYKKGNEGVEGYFDTTGRLWGGPEVVRIYFAVTFDTPFKSLDGWVGSEQFKDISELQGAGESIPRNQGMSYHDAPTSGVKANYQVQPGEQVLMKVAISYVSTDNAWENLEQDCSHWDFNRVRQESQQEWNEWLGRIDVKGGSHDQQMKFYTDLWHSLLGRHKLDDYNGEYPDYTDGTRVGAQTKNIRFHVRQLAKDREGKVKHHMYNSDAFWLTQWNLNTLWGLAYPSVLDDFAASLLEYDVNGNLLPRGPCAGGYSYIMTGCPATSLITSVFQKGLTRKWDQQKAFKAMKRNHSKGGMLALGMDKELDFYVRNGYCPGNAGLTIQWAFEDWALAEMAAKMGKKSDYYYFHKRATGWPASFNKELGLILPKKANGEWVHTDPLSGNGYVEANAWQATFGLSHDIPVLARLMGGNDSLCSKLDFAFKQSESTDFVYGYGSGYVSYANQPGCSNAHVFSHAGKPWLTQYWVRRVKEQAYGAVTPDRGYGGHDEDQGQMGGVSSLMAIGLFALDGGSSRDPQYDITSPVFDEVTISLDTDYYKGKTFKIKTYNNSAANCYIQRARLNGKEYNSFRIPHAVFSDGGLLELWMGDTPNKAWGK</sequence>
<evidence type="ECO:0000259" key="6">
    <source>
        <dbReference type="Pfam" id="PF17678"/>
    </source>
</evidence>
<dbReference type="GO" id="GO:0000224">
    <property type="term" value="F:peptide-N4-(N-acetyl-beta-glucosaminyl)asparagine amidase activity"/>
    <property type="evidence" value="ECO:0007669"/>
    <property type="project" value="TreeGrafter"/>
</dbReference>
<evidence type="ECO:0000259" key="7">
    <source>
        <dbReference type="Pfam" id="PF24135"/>
    </source>
</evidence>
<dbReference type="GO" id="GO:0005829">
    <property type="term" value="C:cytosol"/>
    <property type="evidence" value="ECO:0007669"/>
    <property type="project" value="TreeGrafter"/>
</dbReference>
<dbReference type="Gene3D" id="2.70.98.10">
    <property type="match status" value="1"/>
</dbReference>
<keyword evidence="8" id="KW-0378">Hydrolase</keyword>
<accession>A0A0J6CQN3</accession>
<dbReference type="Pfam" id="PF07971">
    <property type="entry name" value="Glyco_hydro_92"/>
    <property type="match status" value="1"/>
</dbReference>
<dbReference type="Proteomes" id="UP000036166">
    <property type="component" value="Unassembled WGS sequence"/>
</dbReference>
<feature type="signal peptide" evidence="4">
    <location>
        <begin position="1"/>
        <end position="24"/>
    </location>
</feature>
<keyword evidence="4" id="KW-0732">Signal</keyword>
<dbReference type="Gene3D" id="3.30.2080.10">
    <property type="entry name" value="GH92 mannosidase domain"/>
    <property type="match status" value="1"/>
</dbReference>
<feature type="chain" id="PRO_5005269319" evidence="4">
    <location>
        <begin position="25"/>
        <end position="919"/>
    </location>
</feature>
<protein>
    <submittedName>
        <fullName evidence="8">Glycoside hydrolase</fullName>
    </submittedName>
</protein>
<dbReference type="GO" id="GO:0005975">
    <property type="term" value="P:carbohydrate metabolic process"/>
    <property type="evidence" value="ECO:0007669"/>
    <property type="project" value="InterPro"/>
</dbReference>
<evidence type="ECO:0000313" key="8">
    <source>
        <dbReference type="EMBL" id="KMM35448.1"/>
    </source>
</evidence>
<dbReference type="InterPro" id="IPR055826">
    <property type="entry name" value="DUF7402"/>
</dbReference>
<dbReference type="InterPro" id="IPR012939">
    <property type="entry name" value="Glyco_hydro_92"/>
</dbReference>
<evidence type="ECO:0000256" key="1">
    <source>
        <dbReference type="ARBA" id="ARBA00001913"/>
    </source>
</evidence>
<dbReference type="InterPro" id="IPR050883">
    <property type="entry name" value="PNGase"/>
</dbReference>
<dbReference type="RefSeq" id="WP_048314086.1">
    <property type="nucleotide sequence ID" value="NZ_LFJV01000003.1"/>
</dbReference>
<proteinExistence type="predicted"/>
<dbReference type="NCBIfam" id="TIGR01180">
    <property type="entry name" value="aman2_put"/>
    <property type="match status" value="1"/>
</dbReference>
<dbReference type="AlphaFoldDB" id="A0A0J6CQN3"/>
<organism evidence="8 9">
    <name type="scientific">Parabacteroides goldsteinii</name>
    <dbReference type="NCBI Taxonomy" id="328812"/>
    <lineage>
        <taxon>Bacteria</taxon>
        <taxon>Pseudomonadati</taxon>
        <taxon>Bacteroidota</taxon>
        <taxon>Bacteroidia</taxon>
        <taxon>Bacteroidales</taxon>
        <taxon>Tannerellaceae</taxon>
        <taxon>Parabacteroides</taxon>
    </lineage>
</organism>